<feature type="compositionally biased region" description="Basic and acidic residues" evidence="1">
    <location>
        <begin position="168"/>
        <end position="183"/>
    </location>
</feature>
<dbReference type="OrthoDB" id="410381at2759"/>
<feature type="compositionally biased region" description="Basic and acidic residues" evidence="1">
    <location>
        <begin position="76"/>
        <end position="88"/>
    </location>
</feature>
<dbReference type="EMBL" id="JANIIK010000043">
    <property type="protein sequence ID" value="KAJ3605711.1"/>
    <property type="molecule type" value="Genomic_DNA"/>
</dbReference>
<evidence type="ECO:0000256" key="1">
    <source>
        <dbReference type="SAM" id="MobiDB-lite"/>
    </source>
</evidence>
<dbReference type="AlphaFoldDB" id="A0A9Q0IQR4"/>
<sequence>MEKDFQSAPKRFWQTVRHLRRGKRESIQAVYREGEEQWGVVEKEQERSSGEWWRRSRRGAVGSGGEGEGEEQWGVVEKEKERSSGEWRRRSRRGAVGSGGEGAGEEQWGEVEKEQERSSGERWRRRGEEQWGVVEKEQERSSGERWRRSRRGAVGRGGEGEGEEQWGEVEKEQERQFGEKPTSHLETALNSFGEKQIVVLEQGTRNKLISAANECMRNN</sequence>
<evidence type="ECO:0000313" key="2">
    <source>
        <dbReference type="EMBL" id="KAJ3605711.1"/>
    </source>
</evidence>
<proteinExistence type="predicted"/>
<feature type="compositionally biased region" description="Basic and acidic residues" evidence="1">
    <location>
        <begin position="110"/>
        <end position="146"/>
    </location>
</feature>
<feature type="compositionally biased region" description="Basic and acidic residues" evidence="1">
    <location>
        <begin position="41"/>
        <end position="54"/>
    </location>
</feature>
<name>A0A9Q0IQR4_9TELE</name>
<dbReference type="Proteomes" id="UP001148018">
    <property type="component" value="Unassembled WGS sequence"/>
</dbReference>
<gene>
    <name evidence="2" type="ORF">NHX12_027755</name>
</gene>
<evidence type="ECO:0000313" key="3">
    <source>
        <dbReference type="Proteomes" id="UP001148018"/>
    </source>
</evidence>
<feature type="region of interest" description="Disordered" evidence="1">
    <location>
        <begin position="39"/>
        <end position="183"/>
    </location>
</feature>
<comment type="caution">
    <text evidence="2">The sequence shown here is derived from an EMBL/GenBank/DDBJ whole genome shotgun (WGS) entry which is preliminary data.</text>
</comment>
<protein>
    <submittedName>
        <fullName evidence="2">Uncharacterized protein</fullName>
    </submittedName>
</protein>
<accession>A0A9Q0IQR4</accession>
<reference evidence="2" key="1">
    <citation type="submission" date="2022-07" db="EMBL/GenBank/DDBJ databases">
        <title>Chromosome-level genome of Muraenolepis orangiensis.</title>
        <authorList>
            <person name="Kim J."/>
        </authorList>
    </citation>
    <scope>NUCLEOTIDE SEQUENCE</scope>
    <source>
        <strain evidence="2">KU_S4_2022</strain>
        <tissue evidence="2">Muscle</tissue>
    </source>
</reference>
<organism evidence="2 3">
    <name type="scientific">Muraenolepis orangiensis</name>
    <name type="common">Patagonian moray cod</name>
    <dbReference type="NCBI Taxonomy" id="630683"/>
    <lineage>
        <taxon>Eukaryota</taxon>
        <taxon>Metazoa</taxon>
        <taxon>Chordata</taxon>
        <taxon>Craniata</taxon>
        <taxon>Vertebrata</taxon>
        <taxon>Euteleostomi</taxon>
        <taxon>Actinopterygii</taxon>
        <taxon>Neopterygii</taxon>
        <taxon>Teleostei</taxon>
        <taxon>Neoteleostei</taxon>
        <taxon>Acanthomorphata</taxon>
        <taxon>Zeiogadaria</taxon>
        <taxon>Gadariae</taxon>
        <taxon>Gadiformes</taxon>
        <taxon>Muraenolepidoidei</taxon>
        <taxon>Muraenolepididae</taxon>
        <taxon>Muraenolepis</taxon>
    </lineage>
</organism>
<keyword evidence="3" id="KW-1185">Reference proteome</keyword>